<dbReference type="SUPFAM" id="SSF49764">
    <property type="entry name" value="HSP20-like chaperones"/>
    <property type="match status" value="1"/>
</dbReference>
<gene>
    <name evidence="4" type="ORF">BXU00_00705</name>
</gene>
<dbReference type="PANTHER" id="PTHR11527">
    <property type="entry name" value="HEAT-SHOCK PROTEIN 20 FAMILY MEMBER"/>
    <property type="match status" value="1"/>
</dbReference>
<dbReference type="InterPro" id="IPR031107">
    <property type="entry name" value="Small_HSP"/>
</dbReference>
<reference evidence="4 5" key="1">
    <citation type="journal article" date="2018" name="Syst. Appl. Microbiol.">
        <title>A new symbiotic nanoarchaeote (Candidatus Nanoclepta minutus) and its host (Zestosphaera tikiterensis gen. nov., sp. nov.) from a New Zealand hot spring.</title>
        <authorList>
            <person name="St John E."/>
            <person name="Liu Y."/>
            <person name="Podar M."/>
            <person name="Stott M.B."/>
            <person name="Meneghin J."/>
            <person name="Chen Z."/>
            <person name="Lagutin K."/>
            <person name="Mitchell K."/>
            <person name="Reysenbach A.L."/>
        </authorList>
    </citation>
    <scope>NUCLEOTIDE SEQUENCE [LARGE SCALE GENOMIC DNA]</scope>
    <source>
        <strain evidence="4">NZ3</strain>
    </source>
</reference>
<accession>A0A397WNG1</accession>
<name>A0A397WNG1_9ARCH</name>
<dbReference type="EMBL" id="MWMI01000001">
    <property type="protein sequence ID" value="RIB35610.1"/>
    <property type="molecule type" value="Genomic_DNA"/>
</dbReference>
<protein>
    <recommendedName>
        <fullName evidence="3">SHSP domain-containing protein</fullName>
    </recommendedName>
</protein>
<dbReference type="InterPro" id="IPR008978">
    <property type="entry name" value="HSP20-like_chaperone"/>
</dbReference>
<evidence type="ECO:0000313" key="5">
    <source>
        <dbReference type="Proteomes" id="UP000266622"/>
    </source>
</evidence>
<feature type="domain" description="SHSP" evidence="3">
    <location>
        <begin position="41"/>
        <end position="150"/>
    </location>
</feature>
<sequence>MVWIRKKRRPFDIDMEDIFDYIDYQIWNAFESIRRGMSGIRPFRWGFSGYELVDEGDKYVIEMELPGVDKKDIEVNVRDHLLEIVIKKKEKMEKEEEGYYISKRYYSGFREVITLPADADENKIKAKYNNGILRIEIDKKISKGKKIDLE</sequence>
<dbReference type="Gene3D" id="2.60.40.790">
    <property type="match status" value="1"/>
</dbReference>
<evidence type="ECO:0000256" key="2">
    <source>
        <dbReference type="RuleBase" id="RU003616"/>
    </source>
</evidence>
<evidence type="ECO:0000313" key="4">
    <source>
        <dbReference type="EMBL" id="RIB35610.1"/>
    </source>
</evidence>
<comment type="similarity">
    <text evidence="1 2">Belongs to the small heat shock protein (HSP20) family.</text>
</comment>
<dbReference type="AlphaFoldDB" id="A0A397WNG1"/>
<proteinExistence type="inferred from homology"/>
<comment type="caution">
    <text evidence="4">The sequence shown here is derived from an EMBL/GenBank/DDBJ whole genome shotgun (WGS) entry which is preliminary data.</text>
</comment>
<evidence type="ECO:0000256" key="1">
    <source>
        <dbReference type="PROSITE-ProRule" id="PRU00285"/>
    </source>
</evidence>
<dbReference type="PROSITE" id="PS01031">
    <property type="entry name" value="SHSP"/>
    <property type="match status" value="1"/>
</dbReference>
<dbReference type="Pfam" id="PF00011">
    <property type="entry name" value="HSP20"/>
    <property type="match status" value="1"/>
</dbReference>
<organism evidence="4 5">
    <name type="scientific">Candidatus Nanoclepta minutus</name>
    <dbReference type="NCBI Taxonomy" id="1940235"/>
    <lineage>
        <taxon>Archaea</taxon>
        <taxon>Nanobdellota</taxon>
        <taxon>Candidatus Nanoclepta</taxon>
    </lineage>
</organism>
<dbReference type="InterPro" id="IPR002068">
    <property type="entry name" value="A-crystallin/Hsp20_dom"/>
</dbReference>
<dbReference type="Proteomes" id="UP000266622">
    <property type="component" value="Unassembled WGS sequence"/>
</dbReference>
<dbReference type="CDD" id="cd06464">
    <property type="entry name" value="ACD_sHsps-like"/>
    <property type="match status" value="1"/>
</dbReference>
<evidence type="ECO:0000259" key="3">
    <source>
        <dbReference type="PROSITE" id="PS01031"/>
    </source>
</evidence>